<accession>A0A168LS13</accession>
<protein>
    <submittedName>
        <fullName evidence="1">Uncharacterized protein</fullName>
    </submittedName>
</protein>
<dbReference type="Proteomes" id="UP000078561">
    <property type="component" value="Unassembled WGS sequence"/>
</dbReference>
<dbReference type="InParanoid" id="A0A168LS13"/>
<dbReference type="EMBL" id="LT551776">
    <property type="protein sequence ID" value="SAL97377.1"/>
    <property type="molecule type" value="Genomic_DNA"/>
</dbReference>
<keyword evidence="2" id="KW-1185">Reference proteome</keyword>
<reference evidence="1" key="1">
    <citation type="submission" date="2016-04" db="EMBL/GenBank/DDBJ databases">
        <authorList>
            <person name="Evans L.H."/>
            <person name="Alamgir A."/>
            <person name="Owens N."/>
            <person name="Weber N.D."/>
            <person name="Virtaneva K."/>
            <person name="Barbian K."/>
            <person name="Babar A."/>
            <person name="Rosenke K."/>
        </authorList>
    </citation>
    <scope>NUCLEOTIDE SEQUENCE [LARGE SCALE GENOMIC DNA]</scope>
    <source>
        <strain evidence="1">CBS 101.48</strain>
    </source>
</reference>
<evidence type="ECO:0000313" key="2">
    <source>
        <dbReference type="Proteomes" id="UP000078561"/>
    </source>
</evidence>
<name>A0A168LS13_ABSGL</name>
<evidence type="ECO:0000313" key="1">
    <source>
        <dbReference type="EMBL" id="SAL97377.1"/>
    </source>
</evidence>
<proteinExistence type="predicted"/>
<dbReference type="AlphaFoldDB" id="A0A168LS13"/>
<organism evidence="1">
    <name type="scientific">Absidia glauca</name>
    <name type="common">Pin mould</name>
    <dbReference type="NCBI Taxonomy" id="4829"/>
    <lineage>
        <taxon>Eukaryota</taxon>
        <taxon>Fungi</taxon>
        <taxon>Fungi incertae sedis</taxon>
        <taxon>Mucoromycota</taxon>
        <taxon>Mucoromycotina</taxon>
        <taxon>Mucoromycetes</taxon>
        <taxon>Mucorales</taxon>
        <taxon>Cunninghamellaceae</taxon>
        <taxon>Absidia</taxon>
    </lineage>
</organism>
<gene>
    <name evidence="1" type="primary">ABSGL_02870.1 scaffold 4025</name>
</gene>
<sequence length="118" mass="12543">MLKSTKDSGVGAGNVLLTSAATNYVSVVMDGENDGDSDSSAVGTYLYLDGKTSTIRLRNASVDQLGISHHELNRKLGTSTSSSIITATRISKNGIIYGSRSNATKTTRKDYLMVFVAF</sequence>